<evidence type="ECO:0000313" key="3">
    <source>
        <dbReference type="EMBL" id="KAJ7694360.1"/>
    </source>
</evidence>
<name>A0AAD7DMP9_MYCRO</name>
<reference evidence="3" key="1">
    <citation type="submission" date="2023-03" db="EMBL/GenBank/DDBJ databases">
        <title>Massive genome expansion in bonnet fungi (Mycena s.s.) driven by repeated elements and novel gene families across ecological guilds.</title>
        <authorList>
            <consortium name="Lawrence Berkeley National Laboratory"/>
            <person name="Harder C.B."/>
            <person name="Miyauchi S."/>
            <person name="Viragh M."/>
            <person name="Kuo A."/>
            <person name="Thoen E."/>
            <person name="Andreopoulos B."/>
            <person name="Lu D."/>
            <person name="Skrede I."/>
            <person name="Drula E."/>
            <person name="Henrissat B."/>
            <person name="Morin E."/>
            <person name="Kohler A."/>
            <person name="Barry K."/>
            <person name="LaButti K."/>
            <person name="Morin E."/>
            <person name="Salamov A."/>
            <person name="Lipzen A."/>
            <person name="Mereny Z."/>
            <person name="Hegedus B."/>
            <person name="Baldrian P."/>
            <person name="Stursova M."/>
            <person name="Weitz H."/>
            <person name="Taylor A."/>
            <person name="Grigoriev I.V."/>
            <person name="Nagy L.G."/>
            <person name="Martin F."/>
            <person name="Kauserud H."/>
        </authorList>
    </citation>
    <scope>NUCLEOTIDE SEQUENCE</scope>
    <source>
        <strain evidence="3">CBHHK067</strain>
    </source>
</reference>
<feature type="region of interest" description="Disordered" evidence="2">
    <location>
        <begin position="396"/>
        <end position="430"/>
    </location>
</feature>
<organism evidence="3 4">
    <name type="scientific">Mycena rosella</name>
    <name type="common">Pink bonnet</name>
    <name type="synonym">Agaricus rosellus</name>
    <dbReference type="NCBI Taxonomy" id="1033263"/>
    <lineage>
        <taxon>Eukaryota</taxon>
        <taxon>Fungi</taxon>
        <taxon>Dikarya</taxon>
        <taxon>Basidiomycota</taxon>
        <taxon>Agaricomycotina</taxon>
        <taxon>Agaricomycetes</taxon>
        <taxon>Agaricomycetidae</taxon>
        <taxon>Agaricales</taxon>
        <taxon>Marasmiineae</taxon>
        <taxon>Mycenaceae</taxon>
        <taxon>Mycena</taxon>
    </lineage>
</organism>
<feature type="compositionally biased region" description="Basic and acidic residues" evidence="2">
    <location>
        <begin position="196"/>
        <end position="211"/>
    </location>
</feature>
<sequence>MSNFEPVNFPNISSKRRSFVLTPATEHRGQVLEYFNDYRGNGAPPFDFGSLGDTYIDTEALILYARCPNEWRTWPGPSPSKRLAHPRHDTIFLWCTAKNRVSWLLKSSIKKITRSASEVIARIIAAEAFEISTESKTKQTSGSASEVVPQIVVAGASTTSASFKRKISHNDDNPAKKAKSESADTPTPIVALKRKASPDDASHTNPDKAESGDAPTPNVPAALAWVRCKATAQSSSSPHSHPRSVGTNAAPTTRAASPPTLIPIPALAAIGACTFARPVDHPMGPTQQPPQVAKTTPIVANFMHAMRLHGVGRSFSNVNPSAAEAPIVPPATAPRLDSARVDVQSSSPLPRASSEISTGIPPQSPTTSPPPTPPVLRLPSAPAALVVTADRCLDSPSVLTERRRPSGADLGAPPRTSPETPQGTHASVSSIMSAHEASITKHTAVLTHEIETLKRAGHALLWERHALVTERDALMAERNALVAERDVASVARVNATITALKTQNGALKNRNAELEQQKYFLAHERDVLAEARATLTREKDAVITERTALVISNITLKTQNGALKNRTEELARQKSVLASERDALLVERHAVVSGTQNAALKTRNDELVQQKNHLARERDELQRQRYGLVRELESLKMDQDKLARDAESFMLLSKAHKADHQALSQKNNGLERVNAIFTMDNESLTARTESLSATNALTAQNQSLTVQDKHSKHTVSALQPSLDSLKTKNELRRQHERESSVLEVNDIVRVAGFELSSLTGIADYCKGRAARY</sequence>
<proteinExistence type="predicted"/>
<evidence type="ECO:0000313" key="4">
    <source>
        <dbReference type="Proteomes" id="UP001221757"/>
    </source>
</evidence>
<comment type="caution">
    <text evidence="3">The sequence shown here is derived from an EMBL/GenBank/DDBJ whole genome shotgun (WGS) entry which is preliminary data.</text>
</comment>
<dbReference type="EMBL" id="JARKIE010000042">
    <property type="protein sequence ID" value="KAJ7694360.1"/>
    <property type="molecule type" value="Genomic_DNA"/>
</dbReference>
<dbReference type="Proteomes" id="UP001221757">
    <property type="component" value="Unassembled WGS sequence"/>
</dbReference>
<feature type="compositionally biased region" description="Polar residues" evidence="2">
    <location>
        <begin position="417"/>
        <end position="430"/>
    </location>
</feature>
<feature type="compositionally biased region" description="Pro residues" evidence="2">
    <location>
        <begin position="362"/>
        <end position="376"/>
    </location>
</feature>
<evidence type="ECO:0000256" key="1">
    <source>
        <dbReference type="SAM" id="Coils"/>
    </source>
</evidence>
<feature type="compositionally biased region" description="Basic and acidic residues" evidence="2">
    <location>
        <begin position="168"/>
        <end position="182"/>
    </location>
</feature>
<feature type="coiled-coil region" evidence="1">
    <location>
        <begin position="597"/>
        <end position="638"/>
    </location>
</feature>
<keyword evidence="1" id="KW-0175">Coiled coil</keyword>
<feature type="compositionally biased region" description="Low complexity" evidence="2">
    <location>
        <begin position="234"/>
        <end position="259"/>
    </location>
</feature>
<dbReference type="AlphaFoldDB" id="A0AAD7DMP9"/>
<feature type="region of interest" description="Disordered" evidence="2">
    <location>
        <begin position="326"/>
        <end position="378"/>
    </location>
</feature>
<evidence type="ECO:0000256" key="2">
    <source>
        <dbReference type="SAM" id="MobiDB-lite"/>
    </source>
</evidence>
<keyword evidence="4" id="KW-1185">Reference proteome</keyword>
<accession>A0AAD7DMP9</accession>
<feature type="region of interest" description="Disordered" evidence="2">
    <location>
        <begin position="159"/>
        <end position="259"/>
    </location>
</feature>
<protein>
    <submittedName>
        <fullName evidence="3">Uncharacterized protein</fullName>
    </submittedName>
</protein>
<gene>
    <name evidence="3" type="ORF">B0H17DRAFT_465695</name>
</gene>